<dbReference type="SUPFAM" id="SSF46785">
    <property type="entry name" value="Winged helix' DNA-binding domain"/>
    <property type="match status" value="1"/>
</dbReference>
<comment type="similarity">
    <text evidence="1">Belongs to the LysR transcriptional regulatory family.</text>
</comment>
<evidence type="ECO:0000256" key="2">
    <source>
        <dbReference type="ARBA" id="ARBA00023015"/>
    </source>
</evidence>
<dbReference type="PANTHER" id="PTHR30419:SF8">
    <property type="entry name" value="NITROGEN ASSIMILATION TRANSCRIPTIONAL ACTIVATOR-RELATED"/>
    <property type="match status" value="1"/>
</dbReference>
<sequence>MNVSTRQLQAFLAIAHLGSFTRAAEEIFVTQAGLSLMLKDLEAQVGARLFDRTTRSVRLTPAGQSLLPTARRMMADWEAATSNVGRLAAEAEQRVCLAATPLIASSVLPLWLQVFHETHPAARVSISDLDRREILLGIEAGELDVGLGAFFRPATGIDRQLLARFDMVLVRAKAKDSRTRGRGFEMGRKVKWSALDDKELIVLPNNNPIQKLVDTQLRALEITPRRTTALQNIQAMISMVEAGHGMAALPGFVVPACARYDVTVHTLVEPVVPVEFFAVSMKGRLKTALVSGLVDALGAHFQELAKQVGA</sequence>
<dbReference type="GO" id="GO:0005829">
    <property type="term" value="C:cytosol"/>
    <property type="evidence" value="ECO:0007669"/>
    <property type="project" value="TreeGrafter"/>
</dbReference>
<dbReference type="InterPro" id="IPR036388">
    <property type="entry name" value="WH-like_DNA-bd_sf"/>
</dbReference>
<reference evidence="6 7" key="1">
    <citation type="submission" date="2020-10" db="EMBL/GenBank/DDBJ databases">
        <title>Complete genome sequence of Cupriavidus basilensis CCUG 49340T.</title>
        <authorList>
            <person name="Salva-Serra F."/>
            <person name="Donoso R.A."/>
            <person name="Cho K.H."/>
            <person name="Yoo J.A."/>
            <person name="Lee K."/>
            <person name="Yoon S.-H."/>
            <person name="Perez-Pantoja D."/>
            <person name="Moore E.R.B."/>
        </authorList>
    </citation>
    <scope>NUCLEOTIDE SEQUENCE [LARGE SCALE GENOMIC DNA]</scope>
    <source>
        <strain evidence="7">CCUG 49340</strain>
    </source>
</reference>
<dbReference type="PANTHER" id="PTHR30419">
    <property type="entry name" value="HTH-TYPE TRANSCRIPTIONAL REGULATOR YBHD"/>
    <property type="match status" value="1"/>
</dbReference>
<dbReference type="Pfam" id="PF03466">
    <property type="entry name" value="LysR_substrate"/>
    <property type="match status" value="1"/>
</dbReference>
<dbReference type="PROSITE" id="PS50931">
    <property type="entry name" value="HTH_LYSR"/>
    <property type="match status" value="1"/>
</dbReference>
<dbReference type="AlphaFoldDB" id="A0A643FLM6"/>
<dbReference type="Pfam" id="PF00126">
    <property type="entry name" value="HTH_1"/>
    <property type="match status" value="1"/>
</dbReference>
<evidence type="ECO:0000256" key="3">
    <source>
        <dbReference type="ARBA" id="ARBA00023125"/>
    </source>
</evidence>
<evidence type="ECO:0000256" key="4">
    <source>
        <dbReference type="ARBA" id="ARBA00023163"/>
    </source>
</evidence>
<evidence type="ECO:0000313" key="7">
    <source>
        <dbReference type="Proteomes" id="UP000397656"/>
    </source>
</evidence>
<dbReference type="SUPFAM" id="SSF53850">
    <property type="entry name" value="Periplasmic binding protein-like II"/>
    <property type="match status" value="1"/>
</dbReference>
<keyword evidence="2" id="KW-0805">Transcription regulation</keyword>
<evidence type="ECO:0000313" key="6">
    <source>
        <dbReference type="EMBL" id="QOT79488.1"/>
    </source>
</evidence>
<evidence type="ECO:0000256" key="1">
    <source>
        <dbReference type="ARBA" id="ARBA00009437"/>
    </source>
</evidence>
<dbReference type="GeneID" id="98405740"/>
<keyword evidence="4" id="KW-0804">Transcription</keyword>
<dbReference type="InterPro" id="IPR050950">
    <property type="entry name" value="HTH-type_LysR_regulators"/>
</dbReference>
<dbReference type="RefSeq" id="WP_150992121.1">
    <property type="nucleotide sequence ID" value="NZ_CP062804.1"/>
</dbReference>
<accession>A0A643FLM6</accession>
<proteinExistence type="inferred from homology"/>
<protein>
    <submittedName>
        <fullName evidence="6">LysR family transcriptional regulator</fullName>
    </submittedName>
</protein>
<dbReference type="PRINTS" id="PR00039">
    <property type="entry name" value="HTHLYSR"/>
</dbReference>
<dbReference type="GO" id="GO:0003677">
    <property type="term" value="F:DNA binding"/>
    <property type="evidence" value="ECO:0007669"/>
    <property type="project" value="UniProtKB-KW"/>
</dbReference>
<keyword evidence="3" id="KW-0238">DNA-binding</keyword>
<dbReference type="InterPro" id="IPR000847">
    <property type="entry name" value="LysR_HTH_N"/>
</dbReference>
<dbReference type="GO" id="GO:0003700">
    <property type="term" value="F:DNA-binding transcription factor activity"/>
    <property type="evidence" value="ECO:0007669"/>
    <property type="project" value="InterPro"/>
</dbReference>
<gene>
    <name evidence="6" type="ORF">F7R26_032775</name>
</gene>
<evidence type="ECO:0000259" key="5">
    <source>
        <dbReference type="PROSITE" id="PS50931"/>
    </source>
</evidence>
<organism evidence="6 7">
    <name type="scientific">Cupriavidus basilensis</name>
    <dbReference type="NCBI Taxonomy" id="68895"/>
    <lineage>
        <taxon>Bacteria</taxon>
        <taxon>Pseudomonadati</taxon>
        <taxon>Pseudomonadota</taxon>
        <taxon>Betaproteobacteria</taxon>
        <taxon>Burkholderiales</taxon>
        <taxon>Burkholderiaceae</taxon>
        <taxon>Cupriavidus</taxon>
    </lineage>
</organism>
<feature type="domain" description="HTH lysR-type" evidence="5">
    <location>
        <begin position="1"/>
        <end position="60"/>
    </location>
</feature>
<dbReference type="Gene3D" id="1.10.10.10">
    <property type="entry name" value="Winged helix-like DNA-binding domain superfamily/Winged helix DNA-binding domain"/>
    <property type="match status" value="1"/>
</dbReference>
<dbReference type="FunFam" id="1.10.10.10:FF:000001">
    <property type="entry name" value="LysR family transcriptional regulator"/>
    <property type="match status" value="1"/>
</dbReference>
<dbReference type="Gene3D" id="3.40.190.10">
    <property type="entry name" value="Periplasmic binding protein-like II"/>
    <property type="match status" value="2"/>
</dbReference>
<name>A0A643FLM6_9BURK</name>
<dbReference type="Proteomes" id="UP000397656">
    <property type="component" value="Chromosome 2"/>
</dbReference>
<dbReference type="InterPro" id="IPR005119">
    <property type="entry name" value="LysR_subst-bd"/>
</dbReference>
<dbReference type="InterPro" id="IPR036390">
    <property type="entry name" value="WH_DNA-bd_sf"/>
</dbReference>
<dbReference type="EMBL" id="CP062804">
    <property type="protein sequence ID" value="QOT79488.1"/>
    <property type="molecule type" value="Genomic_DNA"/>
</dbReference>